<proteinExistence type="predicted"/>
<protein>
    <submittedName>
        <fullName evidence="1">Uncharacterized protein</fullName>
    </submittedName>
</protein>
<sequence length="79" mass="9004">MADVQSSIASSVLFQDYKIVSYGGNYLQKEWEGKFVVLPTLQRKFRLLEASAISRLEYELPCGKTVDVYVTNSPVWQVL</sequence>
<evidence type="ECO:0000313" key="1">
    <source>
        <dbReference type="EMBL" id="ALH06846.1"/>
    </source>
</evidence>
<gene>
    <name evidence="1" type="ORF">PMV_148</name>
</gene>
<organism evidence="1 2">
    <name type="scientific">Port-miou virus</name>
    <dbReference type="NCBI Taxonomy" id="1733873"/>
    <lineage>
        <taxon>Viruses</taxon>
        <taxon>Varidnaviria</taxon>
        <taxon>Bamfordvirae</taxon>
        <taxon>Nucleocytoviricota</taxon>
        <taxon>Megaviricetes</taxon>
        <taxon>Pimascovirales</taxon>
        <taxon>Pimascovirales incertae sedis</taxon>
        <taxon>Marseilleviridae</taxon>
        <taxon>Losannavirus</taxon>
        <taxon>Losannavirus lausannense</taxon>
        <taxon>Lausannevirus</taxon>
    </lineage>
</organism>
<accession>A0A0N9PYY5</accession>
<name>A0A0N9PYY5_9VIRU</name>
<reference evidence="1" key="1">
    <citation type="journal article" date="2015" name="Genome Announc.">
        <title>Complete Genome Sequence of a New Member of the Marseilleviridae Recovered from the Brackish Submarine Spring in the Cassis Port-Miou Calanque, France.</title>
        <authorList>
            <person name="Doutre G."/>
            <person name="Arfib B."/>
            <person name="Rochette P."/>
            <person name="Claverie J.M."/>
            <person name="Bonin P."/>
            <person name="Abergel C."/>
        </authorList>
    </citation>
    <scope>NUCLEOTIDE SEQUENCE [LARGE SCALE GENOMIC DNA]</scope>
    <source>
        <strain evidence="1">1</strain>
    </source>
</reference>
<dbReference type="EMBL" id="KT428292">
    <property type="protein sequence ID" value="ALH06846.1"/>
    <property type="molecule type" value="Genomic_DNA"/>
</dbReference>
<evidence type="ECO:0000313" key="2">
    <source>
        <dbReference type="Proteomes" id="UP000319438"/>
    </source>
</evidence>
<dbReference type="Proteomes" id="UP000319438">
    <property type="component" value="Segment"/>
</dbReference>